<comment type="caution">
    <text evidence="2">The sequence shown here is derived from an EMBL/GenBank/DDBJ whole genome shotgun (WGS) entry which is preliminary data.</text>
</comment>
<dbReference type="InterPro" id="IPR007345">
    <property type="entry name" value="Polysacch_pyruvyl_Trfase"/>
</dbReference>
<reference evidence="2 3" key="1">
    <citation type="submission" date="2017-09" db="EMBL/GenBank/DDBJ databases">
        <title>Large-scale bioinformatics analysis of Bacillus genomes uncovers conserved roles of natural products in bacterial physiology.</title>
        <authorList>
            <consortium name="Agbiome Team Llc"/>
            <person name="Bleich R.M."/>
            <person name="Kirk G.J."/>
            <person name="Santa Maria K.C."/>
            <person name="Allen S.E."/>
            <person name="Farag S."/>
            <person name="Shank E.A."/>
            <person name="Bowers A."/>
        </authorList>
    </citation>
    <scope>NUCLEOTIDE SEQUENCE [LARGE SCALE GENOMIC DNA]</scope>
    <source>
        <strain evidence="2 3">AFS005140</strain>
    </source>
</reference>
<organism evidence="2 3">
    <name type="scientific">Bacillus thuringiensis</name>
    <dbReference type="NCBI Taxonomy" id="1428"/>
    <lineage>
        <taxon>Bacteria</taxon>
        <taxon>Bacillati</taxon>
        <taxon>Bacillota</taxon>
        <taxon>Bacilli</taxon>
        <taxon>Bacillales</taxon>
        <taxon>Bacillaceae</taxon>
        <taxon>Bacillus</taxon>
        <taxon>Bacillus cereus group</taxon>
    </lineage>
</organism>
<dbReference type="EMBL" id="NTYF01000268">
    <property type="protein sequence ID" value="PER36575.1"/>
    <property type="molecule type" value="Genomic_DNA"/>
</dbReference>
<dbReference type="AlphaFoldDB" id="A0ABD6S2I2"/>
<protein>
    <recommendedName>
        <fullName evidence="1">Polysaccharide pyruvyl transferase domain-containing protein</fullName>
    </recommendedName>
</protein>
<feature type="domain" description="Polysaccharide pyruvyl transferase" evidence="1">
    <location>
        <begin position="16"/>
        <end position="298"/>
    </location>
</feature>
<evidence type="ECO:0000313" key="3">
    <source>
        <dbReference type="Proteomes" id="UP000219897"/>
    </source>
</evidence>
<evidence type="ECO:0000313" key="2">
    <source>
        <dbReference type="EMBL" id="PER36575.1"/>
    </source>
</evidence>
<gene>
    <name evidence="2" type="ORF">CN495_35330</name>
</gene>
<proteinExistence type="predicted"/>
<dbReference type="RefSeq" id="WP_098223986.1">
    <property type="nucleotide sequence ID" value="NZ_NTVJ01000305.1"/>
</dbReference>
<sequence>MARKKLYIITFNFSTNFGTALQQFSLYHYLKTQGYVVEVADYRPESMKNRLYWTRLVRKSASSFVNNIIVSPVLGIRKYKFFQFDKKYVTFSKRCNSVEELAILPDAAAFICGSDQIWNPDITEGLDSGYFAEFPTHARKISYAGSVGKDVLDKTLLKELAKKVNQMDKISVREEDLYKHLYPILKRPITQVLDPVFLTSKGVYKEIMKPVKKRGYVLIYAMSNTDECVRRGKELAKRQGLKTVFIKAIRKNGTDEIIYAPSPDEFLGWMNQADYVVTSSFHGVAFSLIFEKQFYCVLSSEKRSSRLYSLLNLAGIPDRIVTNERGMIDNVIDYNEVNPRIEAERSDSKTFLNQALNGIL</sequence>
<accession>A0ABD6S2I2</accession>
<name>A0ABD6S2I2_BACTU</name>
<dbReference type="Proteomes" id="UP000219897">
    <property type="component" value="Unassembled WGS sequence"/>
</dbReference>
<evidence type="ECO:0000259" key="1">
    <source>
        <dbReference type="Pfam" id="PF04230"/>
    </source>
</evidence>
<dbReference type="Pfam" id="PF04230">
    <property type="entry name" value="PS_pyruv_trans"/>
    <property type="match status" value="1"/>
</dbReference>